<comment type="subcellular location">
    <subcellularLocation>
        <location evidence="1 5">Secreted</location>
    </subcellularLocation>
</comment>
<comment type="caution">
    <text evidence="6">The sequence shown here is derived from an EMBL/GenBank/DDBJ whole genome shotgun (WGS) entry which is preliminary data.</text>
</comment>
<dbReference type="Proteomes" id="UP001165121">
    <property type="component" value="Unassembled WGS sequence"/>
</dbReference>
<keyword evidence="3 5" id="KW-0964">Secreted</keyword>
<sequence>MRLSYFLLVGAITLIATFDSASATSDVTTSQSIEAVSKRSLRSTNTDAVPNVDMEEFDSANEERGADLKVVASKLKDSVPSLKAATTYTNPLLRPRDEVLETAKSSVVLNKMGQNLQARVNENDIARKFVERYINEQWSTQLLREHFGITRNTVKTTEPYKAYALLLEVRSYNNVLAKRGCDVDVRLPLRWQRTPTSMANTYRSVYAVQRNKTLHALYSLHAILLVNIKNNHDYGTHKHGVSCDLIG</sequence>
<comment type="function">
    <text evidence="5">Effector that suppresses plant defense responses during pathogen infection.</text>
</comment>
<dbReference type="AlphaFoldDB" id="A0A9W6YA01"/>
<evidence type="ECO:0000256" key="5">
    <source>
        <dbReference type="RuleBase" id="RU367124"/>
    </source>
</evidence>
<protein>
    <recommendedName>
        <fullName evidence="5">RxLR effector protein</fullName>
    </recommendedName>
</protein>
<evidence type="ECO:0000313" key="7">
    <source>
        <dbReference type="Proteomes" id="UP001165121"/>
    </source>
</evidence>
<keyword evidence="7" id="KW-1185">Reference proteome</keyword>
<organism evidence="6 7">
    <name type="scientific">Phytophthora fragariaefolia</name>
    <dbReference type="NCBI Taxonomy" id="1490495"/>
    <lineage>
        <taxon>Eukaryota</taxon>
        <taxon>Sar</taxon>
        <taxon>Stramenopiles</taxon>
        <taxon>Oomycota</taxon>
        <taxon>Peronosporomycetes</taxon>
        <taxon>Peronosporales</taxon>
        <taxon>Peronosporaceae</taxon>
        <taxon>Phytophthora</taxon>
    </lineage>
</organism>
<proteinExistence type="inferred from homology"/>
<reference evidence="6" key="1">
    <citation type="submission" date="2023-04" db="EMBL/GenBank/DDBJ databases">
        <title>Phytophthora fragariaefolia NBRC 109709.</title>
        <authorList>
            <person name="Ichikawa N."/>
            <person name="Sato H."/>
            <person name="Tonouchi N."/>
        </authorList>
    </citation>
    <scope>NUCLEOTIDE SEQUENCE</scope>
    <source>
        <strain evidence="6">NBRC 109709</strain>
    </source>
</reference>
<accession>A0A9W6YA01</accession>
<comment type="domain">
    <text evidence="5">The RxLR-dEER motif acts to carry the protein into the host cell cytoplasm through binding to cell surface phosphatidylinositol-3-phosphate.</text>
</comment>
<keyword evidence="4 5" id="KW-0732">Signal</keyword>
<name>A0A9W6YA01_9STRA</name>
<feature type="chain" id="PRO_5041015540" description="RxLR effector protein" evidence="5">
    <location>
        <begin position="24"/>
        <end position="247"/>
    </location>
</feature>
<dbReference type="EMBL" id="BSXT01005541">
    <property type="protein sequence ID" value="GMF60836.1"/>
    <property type="molecule type" value="Genomic_DNA"/>
</dbReference>
<feature type="signal peptide" evidence="5">
    <location>
        <begin position="1"/>
        <end position="23"/>
    </location>
</feature>
<evidence type="ECO:0000256" key="2">
    <source>
        <dbReference type="ARBA" id="ARBA00010400"/>
    </source>
</evidence>
<evidence type="ECO:0000256" key="1">
    <source>
        <dbReference type="ARBA" id="ARBA00004613"/>
    </source>
</evidence>
<dbReference type="Pfam" id="PF16810">
    <property type="entry name" value="RXLR"/>
    <property type="match status" value="1"/>
</dbReference>
<dbReference type="GO" id="GO:0005576">
    <property type="term" value="C:extracellular region"/>
    <property type="evidence" value="ECO:0007669"/>
    <property type="project" value="UniProtKB-SubCell"/>
</dbReference>
<gene>
    <name evidence="6" type="ORF">Pfra01_002644500</name>
</gene>
<evidence type="ECO:0000256" key="4">
    <source>
        <dbReference type="ARBA" id="ARBA00022729"/>
    </source>
</evidence>
<dbReference type="OrthoDB" id="124001at2759"/>
<evidence type="ECO:0000256" key="3">
    <source>
        <dbReference type="ARBA" id="ARBA00022525"/>
    </source>
</evidence>
<comment type="similarity">
    <text evidence="2 5">Belongs to the RxLR effector family.</text>
</comment>
<dbReference type="InterPro" id="IPR031825">
    <property type="entry name" value="RXLR"/>
</dbReference>
<evidence type="ECO:0000313" key="6">
    <source>
        <dbReference type="EMBL" id="GMF60836.1"/>
    </source>
</evidence>